<keyword evidence="2" id="KW-0472">Membrane</keyword>
<evidence type="ECO:0000313" key="4">
    <source>
        <dbReference type="Proteomes" id="UP001501323"/>
    </source>
</evidence>
<evidence type="ECO:0000313" key="3">
    <source>
        <dbReference type="EMBL" id="GAA4853061.1"/>
    </source>
</evidence>
<dbReference type="NCBIfam" id="TIGR02794">
    <property type="entry name" value="tolA_full"/>
    <property type="match status" value="1"/>
</dbReference>
<evidence type="ECO:0000256" key="2">
    <source>
        <dbReference type="SAM" id="Phobius"/>
    </source>
</evidence>
<protein>
    <submittedName>
        <fullName evidence="3">Cell envelope integrity protein TolA</fullName>
    </submittedName>
</protein>
<feature type="compositionally biased region" description="Low complexity" evidence="1">
    <location>
        <begin position="101"/>
        <end position="110"/>
    </location>
</feature>
<gene>
    <name evidence="3" type="primary">tolA</name>
    <name evidence="3" type="ORF">GCM10023332_00060</name>
</gene>
<keyword evidence="4" id="KW-1185">Reference proteome</keyword>
<keyword evidence="2" id="KW-1133">Transmembrane helix</keyword>
<sequence>MRESRADTARAVGLALLLHALLFALVFFGMWWSRPPEQLSAAGDPMSAELVDANALSAATLRELAERPEPVAEPEPPPPEPQSAAPLLQPLPEPLPEDAPVESQPQAQQPIPDPDPIDQEEARRDALSELQAEREQERKRRQEQIDLTERQRQEEAEKRRRLSEMEQERQKQLEDIRRQRENAAREARQAEEKLRQIAERRAASAAEEAARADASASAPPGNRGVDEGLSARYAAALQEAILRNWTRPDNVPIGQRCRIVIRQIPGGQVVSAEVEPSCPYDDLGRRSVEAAVLKAQPLPYAGFESVFNRTLLLNFEARDR</sequence>
<dbReference type="EMBL" id="BAABJY010000001">
    <property type="protein sequence ID" value="GAA4853061.1"/>
    <property type="molecule type" value="Genomic_DNA"/>
</dbReference>
<name>A0ABP9DPH6_9GAMM</name>
<dbReference type="InterPro" id="IPR014161">
    <property type="entry name" value="Tol-Pal_TolA"/>
</dbReference>
<evidence type="ECO:0000256" key="1">
    <source>
        <dbReference type="SAM" id="MobiDB-lite"/>
    </source>
</evidence>
<organism evidence="3 4">
    <name type="scientific">Luteimonas vadosa</name>
    <dbReference type="NCBI Taxonomy" id="1165507"/>
    <lineage>
        <taxon>Bacteria</taxon>
        <taxon>Pseudomonadati</taxon>
        <taxon>Pseudomonadota</taxon>
        <taxon>Gammaproteobacteria</taxon>
        <taxon>Lysobacterales</taxon>
        <taxon>Lysobacteraceae</taxon>
        <taxon>Luteimonas</taxon>
    </lineage>
</organism>
<dbReference type="SUPFAM" id="SSF74653">
    <property type="entry name" value="TolA/TonB C-terminal domain"/>
    <property type="match status" value="1"/>
</dbReference>
<accession>A0ABP9DPH6</accession>
<proteinExistence type="predicted"/>
<feature type="transmembrane region" description="Helical" evidence="2">
    <location>
        <begin position="12"/>
        <end position="32"/>
    </location>
</feature>
<keyword evidence="2" id="KW-0812">Transmembrane</keyword>
<reference evidence="4" key="1">
    <citation type="journal article" date="2019" name="Int. J. Syst. Evol. Microbiol.">
        <title>The Global Catalogue of Microorganisms (GCM) 10K type strain sequencing project: providing services to taxonomists for standard genome sequencing and annotation.</title>
        <authorList>
            <consortium name="The Broad Institute Genomics Platform"/>
            <consortium name="The Broad Institute Genome Sequencing Center for Infectious Disease"/>
            <person name="Wu L."/>
            <person name="Ma J."/>
        </authorList>
    </citation>
    <scope>NUCLEOTIDE SEQUENCE [LARGE SCALE GENOMIC DNA]</scope>
    <source>
        <strain evidence="4">JCM 18392</strain>
    </source>
</reference>
<feature type="region of interest" description="Disordered" evidence="1">
    <location>
        <begin position="65"/>
        <end position="225"/>
    </location>
</feature>
<feature type="compositionally biased region" description="Pro residues" evidence="1">
    <location>
        <begin position="71"/>
        <end position="81"/>
    </location>
</feature>
<dbReference type="Pfam" id="PF13103">
    <property type="entry name" value="TonB_2"/>
    <property type="match status" value="1"/>
</dbReference>
<dbReference type="Gene3D" id="3.30.1150.10">
    <property type="match status" value="1"/>
</dbReference>
<dbReference type="RefSeq" id="WP_345293459.1">
    <property type="nucleotide sequence ID" value="NZ_BAABJY010000001.1"/>
</dbReference>
<dbReference type="Proteomes" id="UP001501323">
    <property type="component" value="Unassembled WGS sequence"/>
</dbReference>
<feature type="compositionally biased region" description="Basic and acidic residues" evidence="1">
    <location>
        <begin position="120"/>
        <end position="202"/>
    </location>
</feature>
<feature type="compositionally biased region" description="Low complexity" evidence="1">
    <location>
        <begin position="203"/>
        <end position="218"/>
    </location>
</feature>
<comment type="caution">
    <text evidence="3">The sequence shown here is derived from an EMBL/GenBank/DDBJ whole genome shotgun (WGS) entry which is preliminary data.</text>
</comment>